<feature type="compositionally biased region" description="Low complexity" evidence="1">
    <location>
        <begin position="32"/>
        <end position="164"/>
    </location>
</feature>
<protein>
    <recommendedName>
        <fullName evidence="4">Swt1-like HEPN domain-containing protein</fullName>
    </recommendedName>
</protein>
<evidence type="ECO:0000313" key="2">
    <source>
        <dbReference type="EMBL" id="WNY26840.1"/>
    </source>
</evidence>
<dbReference type="EMBL" id="CP131061">
    <property type="protein sequence ID" value="WNY26840.1"/>
    <property type="molecule type" value="Genomic_DNA"/>
</dbReference>
<feature type="compositionally biased region" description="Polar residues" evidence="1">
    <location>
        <begin position="188"/>
        <end position="206"/>
    </location>
</feature>
<name>A0AA96ZVH1_9EURY</name>
<feature type="region of interest" description="Disordered" evidence="1">
    <location>
        <begin position="1"/>
        <end position="241"/>
    </location>
</feature>
<accession>A0AA96ZVH1</accession>
<evidence type="ECO:0008006" key="4">
    <source>
        <dbReference type="Google" id="ProtNLM"/>
    </source>
</evidence>
<gene>
    <name evidence="2" type="ORF">MsAm2_06200</name>
</gene>
<sequence length="511" mass="56466">MAEKKTFNAFLKDTLSSIGGGKKVSNSKSASTAAKAQAKQATKTQAKPAAKTQAKPATKTQAKQAAETQAKQATKTQAKQATKTQAKPAAKTQAKQATKTQAKQATKTQAKQATKTQAKPATKTQAKPTTKTQAKQAAKTQAKQAAKTQAKPVSNTAAKTVTKTITKETSKIPMKTPKATSKPAAKTVSNSSVRSVPVISSKSQARPTAAKADIKSAAKPAKPASGPSSFKSEKKAVPLSGTMSKPDNIRFYIYQNHFRPAKMKGQNKVIIRAGDIHSEMGLKSDIPAVCSAMKTRIDQLYDVEILDIIPKTGNSTGLTVKYDLRNLYMEETASAKKESTTAPKKEKTGTAAENGYLVLRELEEKLRLFVSDRVEARFGKEWWRGTDMSFLADRWNERRIMNDRTNTAKKRNIHEALINYASFSDYRRIINNPFAWEAFEEYFPDRGWIIQRLKELDPVRNAVMHHTALEEDDFIRLNLYSRDIFKIIDKWENEKTTGKSKKASRSNKSGK</sequence>
<organism evidence="2 3">
    <name type="scientific">Methanolapillus ohkumae</name>
    <dbReference type="NCBI Taxonomy" id="3028298"/>
    <lineage>
        <taxon>Archaea</taxon>
        <taxon>Methanobacteriati</taxon>
        <taxon>Methanobacteriota</taxon>
        <taxon>Stenosarchaea group</taxon>
        <taxon>Methanomicrobia</taxon>
        <taxon>Methanosarcinales</taxon>
        <taxon>Methanosarcinaceae</taxon>
        <taxon>Methanolapillus</taxon>
    </lineage>
</organism>
<feature type="compositionally biased region" description="Low complexity" evidence="1">
    <location>
        <begin position="207"/>
        <end position="230"/>
    </location>
</feature>
<feature type="compositionally biased region" description="Low complexity" evidence="1">
    <location>
        <begin position="171"/>
        <end position="187"/>
    </location>
</feature>
<dbReference type="AlphaFoldDB" id="A0AA96ZVH1"/>
<evidence type="ECO:0000256" key="1">
    <source>
        <dbReference type="SAM" id="MobiDB-lite"/>
    </source>
</evidence>
<proteinExistence type="predicted"/>
<evidence type="ECO:0000313" key="3">
    <source>
        <dbReference type="Proteomes" id="UP001304970"/>
    </source>
</evidence>
<keyword evidence="3" id="KW-1185">Reference proteome</keyword>
<reference evidence="2 3" key="1">
    <citation type="submission" date="2023-07" db="EMBL/GenBank/DDBJ databases">
        <title>Closed genome sequence of Methanosarcinaceae archaeon Am2.</title>
        <authorList>
            <person name="Poehlein A."/>
            <person name="Protasov E."/>
            <person name="Platt K."/>
            <person name="Reeh H."/>
            <person name="Daniel R."/>
            <person name="Brune A."/>
        </authorList>
    </citation>
    <scope>NUCLEOTIDE SEQUENCE [LARGE SCALE GENOMIC DNA]</scope>
    <source>
        <strain evidence="2 3">Am2</strain>
    </source>
</reference>
<dbReference type="Proteomes" id="UP001304970">
    <property type="component" value="Chromosome"/>
</dbReference>